<dbReference type="Pfam" id="PF19055">
    <property type="entry name" value="ABC2_membrane_7"/>
    <property type="match status" value="1"/>
</dbReference>
<dbReference type="CDD" id="cd03213">
    <property type="entry name" value="ABCG_EPDR"/>
    <property type="match status" value="1"/>
</dbReference>
<dbReference type="PROSITE" id="PS51352">
    <property type="entry name" value="THIOREDOXIN_2"/>
    <property type="match status" value="1"/>
</dbReference>
<dbReference type="GO" id="GO:0140359">
    <property type="term" value="F:ABC-type transporter activity"/>
    <property type="evidence" value="ECO:0007669"/>
    <property type="project" value="InterPro"/>
</dbReference>
<comment type="caution">
    <text evidence="19">The sequence shown here is derived from an EMBL/GenBank/DDBJ whole genome shotgun (WGS) entry which is preliminary data.</text>
</comment>
<keyword evidence="12 15" id="KW-0472">Membrane</keyword>
<accession>A0A9P0TSM4</accession>
<keyword evidence="9" id="KW-0067">ATP-binding</keyword>
<protein>
    <recommendedName>
        <fullName evidence="4">DnaJ homolog subfamily C member 10</fullName>
    </recommendedName>
    <alternativeName>
        <fullName evidence="5">DnaJ homolog subfamily C member 16</fullName>
    </alternativeName>
    <alternativeName>
        <fullName evidence="14">Endoplasmic reticulum DNA J domain-containing protein 8</fullName>
    </alternativeName>
</protein>
<dbReference type="InterPro" id="IPR036249">
    <property type="entry name" value="Thioredoxin-like_sf"/>
</dbReference>
<feature type="domain" description="ABC transporter" evidence="17">
    <location>
        <begin position="38"/>
        <end position="287"/>
    </location>
</feature>
<dbReference type="InterPro" id="IPR027417">
    <property type="entry name" value="P-loop_NTPase"/>
</dbReference>
<feature type="transmembrane region" description="Helical" evidence="15">
    <location>
        <begin position="482"/>
        <end position="504"/>
    </location>
</feature>
<dbReference type="PROSITE" id="PS50893">
    <property type="entry name" value="ABC_TRANSPORTER_2"/>
    <property type="match status" value="1"/>
</dbReference>
<dbReference type="Proteomes" id="UP001152562">
    <property type="component" value="Unassembled WGS sequence"/>
</dbReference>
<dbReference type="PANTHER" id="PTHR48041:SF32">
    <property type="entry name" value="PROTEIN WHITE-LIKE PROTEIN"/>
    <property type="match status" value="1"/>
</dbReference>
<evidence type="ECO:0000313" key="19">
    <source>
        <dbReference type="EMBL" id="CAH4037689.1"/>
    </source>
</evidence>
<dbReference type="GO" id="GO:0006914">
    <property type="term" value="P:autophagy"/>
    <property type="evidence" value="ECO:0007669"/>
    <property type="project" value="UniProtKB-KW"/>
</dbReference>
<dbReference type="PRINTS" id="PR00625">
    <property type="entry name" value="JDOMAIN"/>
</dbReference>
<dbReference type="SUPFAM" id="SSF52540">
    <property type="entry name" value="P-loop containing nucleoside triphosphate hydrolases"/>
    <property type="match status" value="1"/>
</dbReference>
<dbReference type="GO" id="GO:0016887">
    <property type="term" value="F:ATP hydrolysis activity"/>
    <property type="evidence" value="ECO:0007669"/>
    <property type="project" value="InterPro"/>
</dbReference>
<dbReference type="InterPro" id="IPR013766">
    <property type="entry name" value="Thioredoxin_domain"/>
</dbReference>
<reference evidence="19" key="1">
    <citation type="submission" date="2022-05" db="EMBL/GenBank/DDBJ databases">
        <authorList>
            <person name="Okamura Y."/>
        </authorList>
    </citation>
    <scope>NUCLEOTIDE SEQUENCE</scope>
</reference>
<keyword evidence="10 15" id="KW-1133">Transmembrane helix</keyword>
<feature type="transmembrane region" description="Helical" evidence="15">
    <location>
        <begin position="375"/>
        <end position="393"/>
    </location>
</feature>
<dbReference type="CDD" id="cd06257">
    <property type="entry name" value="DnaJ"/>
    <property type="match status" value="1"/>
</dbReference>
<proteinExistence type="inferred from homology"/>
<dbReference type="InterPro" id="IPR013525">
    <property type="entry name" value="ABC2_TM"/>
</dbReference>
<dbReference type="SMART" id="SM00382">
    <property type="entry name" value="AAA"/>
    <property type="match status" value="1"/>
</dbReference>
<feature type="transmembrane region" description="Helical" evidence="15">
    <location>
        <begin position="510"/>
        <end position="533"/>
    </location>
</feature>
<dbReference type="Pfam" id="PF00226">
    <property type="entry name" value="DnaJ"/>
    <property type="match status" value="1"/>
</dbReference>
<dbReference type="Gene3D" id="3.40.30.10">
    <property type="entry name" value="Glutaredoxin"/>
    <property type="match status" value="3"/>
</dbReference>
<dbReference type="InterPro" id="IPR017937">
    <property type="entry name" value="Thioredoxin_CS"/>
</dbReference>
<evidence type="ECO:0000256" key="1">
    <source>
        <dbReference type="ARBA" id="ARBA00004141"/>
    </source>
</evidence>
<comment type="similarity">
    <text evidence="3">Belongs to the ABC transporter superfamily. ABCG family. Eye pigment precursor importer (TC 3.A.1.204) subfamily.</text>
</comment>
<organism evidence="19 20">
    <name type="scientific">Pieris brassicae</name>
    <name type="common">White butterfly</name>
    <name type="synonym">Large white butterfly</name>
    <dbReference type="NCBI Taxonomy" id="7116"/>
    <lineage>
        <taxon>Eukaryota</taxon>
        <taxon>Metazoa</taxon>
        <taxon>Ecdysozoa</taxon>
        <taxon>Arthropoda</taxon>
        <taxon>Hexapoda</taxon>
        <taxon>Insecta</taxon>
        <taxon>Pterygota</taxon>
        <taxon>Neoptera</taxon>
        <taxon>Endopterygota</taxon>
        <taxon>Lepidoptera</taxon>
        <taxon>Glossata</taxon>
        <taxon>Ditrysia</taxon>
        <taxon>Papilionoidea</taxon>
        <taxon>Pieridae</taxon>
        <taxon>Pierinae</taxon>
        <taxon>Pieris</taxon>
    </lineage>
</organism>
<keyword evidence="11" id="KW-0072">Autophagy</keyword>
<evidence type="ECO:0000256" key="15">
    <source>
        <dbReference type="SAM" id="Phobius"/>
    </source>
</evidence>
<dbReference type="InterPro" id="IPR003593">
    <property type="entry name" value="AAA+_ATPase"/>
</dbReference>
<dbReference type="PROSITE" id="PS00636">
    <property type="entry name" value="DNAJ_1"/>
    <property type="match status" value="1"/>
</dbReference>
<dbReference type="GO" id="GO:0005524">
    <property type="term" value="F:ATP binding"/>
    <property type="evidence" value="ECO:0007669"/>
    <property type="project" value="UniProtKB-KW"/>
</dbReference>
<comment type="function">
    <text evidence="13">Plays an important role in regulating the size of autophagosomes during the formation process.</text>
</comment>
<evidence type="ECO:0000256" key="4">
    <source>
        <dbReference type="ARBA" id="ARBA00020920"/>
    </source>
</evidence>
<feature type="transmembrane region" description="Helical" evidence="15">
    <location>
        <begin position="405"/>
        <end position="426"/>
    </location>
</feature>
<evidence type="ECO:0000256" key="2">
    <source>
        <dbReference type="ARBA" id="ARBA00004163"/>
    </source>
</evidence>
<feature type="transmembrane region" description="Helical" evidence="15">
    <location>
        <begin position="596"/>
        <end position="616"/>
    </location>
</feature>
<evidence type="ECO:0000256" key="6">
    <source>
        <dbReference type="ARBA" id="ARBA00022448"/>
    </source>
</evidence>
<evidence type="ECO:0000256" key="12">
    <source>
        <dbReference type="ARBA" id="ARBA00023136"/>
    </source>
</evidence>
<evidence type="ECO:0000256" key="3">
    <source>
        <dbReference type="ARBA" id="ARBA00005814"/>
    </source>
</evidence>
<feature type="domain" description="Thioredoxin" evidence="18">
    <location>
        <begin position="730"/>
        <end position="846"/>
    </location>
</feature>
<keyword evidence="20" id="KW-1185">Reference proteome</keyword>
<dbReference type="PROSITE" id="PS00211">
    <property type="entry name" value="ABC_TRANSPORTER_1"/>
    <property type="match status" value="1"/>
</dbReference>
<dbReference type="Pfam" id="PF00005">
    <property type="entry name" value="ABC_tran"/>
    <property type="match status" value="1"/>
</dbReference>
<evidence type="ECO:0000256" key="5">
    <source>
        <dbReference type="ARBA" id="ARBA00020921"/>
    </source>
</evidence>
<dbReference type="GO" id="GO:0005789">
    <property type="term" value="C:endoplasmic reticulum membrane"/>
    <property type="evidence" value="ECO:0007669"/>
    <property type="project" value="UniProtKB-SubCell"/>
</dbReference>
<dbReference type="Gene3D" id="3.40.50.300">
    <property type="entry name" value="P-loop containing nucleotide triphosphate hydrolases"/>
    <property type="match status" value="1"/>
</dbReference>
<dbReference type="SMART" id="SM00271">
    <property type="entry name" value="DnaJ"/>
    <property type="match status" value="1"/>
</dbReference>
<dbReference type="InterPro" id="IPR001623">
    <property type="entry name" value="DnaJ_domain"/>
</dbReference>
<sequence>MAGALAKLQGLGQKMRGKEHNECRTLNVNIPPATNVDIEFRNISMNVSMGITGNKKKTILNNVSGLFKSGHLTAIMGPSGAGKSSLLNALTGFCLNGVEGTVRAGEVVCKIRKDTSSNALRAYRKKSCYILQDDRLDPLFTVKELMTFAADCKLGNMITPKLKRTIISDILETLGLKGHENTRAGNLSGGQRKRLSIAVELIDNPPVVYLDEPTTGLDSLTTNQCISMLKDLAKGGRTIVCTIHQPTALIYKMFDQVYILAEGMCIYDGSSESTVSYLSSMGFNCPVYHNPADYILEIANGEYGKFNELMAARCIRDQKIEKVPPHSEQETPSHLSYGKMSIMVNQPHEAYRFGVLFKRSLRQQYRDWTVTHLKVILHLCLGIILGLVFDNAGNDGSKTFSNLGFLLISTTYLCYTSVMPAVLRFPDALPVLKKENFNNWYGLKTYYAATLVTTIPIQIWYSFVYSLPAYTITGQPLELSRFVMFVLILANVTLLADAIGNVIGSCLNPINGTFCGAIITCIMLGFAGFLVLLPHMHPIMQFISYGSFLRHAFEGLVLSIYSYGRTPIYCPDSVGYCHMRYPKELMKELCMKPDNYWTDVAILLSEIVILRIVGYLTLRPKLIKMYKVIIISLVIILTLNICHASYYEILGVSKQASTAEIRQAFKKLAIQLHPDKNSNQEEQESFFKITEAYETLKDPEKRRQYDMYGSHRTYTQKYGSQSQSKYNDILIKGLYHTDPNMETITPSTYKTFLNSGLHFINFYSPFCPPCQSLVDDWKKLAEVYKGIVKFGAVNCKYHNSFCYHSMRIGKYPSLYLYPNGKEGSFVQYTGQHTFEDLEKFVVLFLKEKVTIPFVNAIIYDDKSVAYVLDTDINENMLLRIAYKLYSVTNLVKIDDYLQRTFNRDLESKILLKYNNITVWINTTDEQTIIKEVVGILPPIEQVGLKKIQEIRNELRNEKKMPWVIYFSTQGDDKLLVQHLKVNMPNMMFGEINCDKLGELCHSLQVNKAPAWGIFKPGGGYQKLFGEPTRKILEKSAKAYNMHTLSASDFKKILEDDTTTWVLLIAPYQTSWQHMIEPFIEASLEFVEVGISFGVMSCSTHTNNYCQSVSENNALIAVQERGKLHKYRGEIDKSDIVEFVDLIKDIDDFSLSEQQVLEISDVWSREYTWVVAFLPLHYGHVSDELLHEMRIVSKRLRPLKFVRVGALWCRSERTSGFCNNVRAPMLRVYPLASGRHFTIPLQQLSNAPYILEWALNHIDDSIVNLNMHTFYSQTQRGSEKPWVVYFHSPRCYKCYEMYTDFAIIAHQLSNVINFGKVNCITERQICQQEYINSYPSLHIYSNENERQPYRAVVNLEVSSYSQLWKDIRPHLKDYNDDILAKFNSFDIKSQYLRDEL</sequence>
<dbReference type="InterPro" id="IPR017871">
    <property type="entry name" value="ABC_transporter-like_CS"/>
</dbReference>
<dbReference type="CDD" id="cd02961">
    <property type="entry name" value="PDI_a_family"/>
    <property type="match status" value="1"/>
</dbReference>
<dbReference type="PROSITE" id="PS00194">
    <property type="entry name" value="THIOREDOXIN_1"/>
    <property type="match status" value="1"/>
</dbReference>
<evidence type="ECO:0000256" key="7">
    <source>
        <dbReference type="ARBA" id="ARBA00022692"/>
    </source>
</evidence>
<evidence type="ECO:0000313" key="20">
    <source>
        <dbReference type="Proteomes" id="UP001152562"/>
    </source>
</evidence>
<gene>
    <name evidence="19" type="ORF">PIBRA_LOCUS13328</name>
</gene>
<dbReference type="EMBL" id="CALOZG010000085">
    <property type="protein sequence ID" value="CAH4037689.1"/>
    <property type="molecule type" value="Genomic_DNA"/>
</dbReference>
<name>A0A9P0TSM4_PIEBR</name>
<evidence type="ECO:0000256" key="11">
    <source>
        <dbReference type="ARBA" id="ARBA00023006"/>
    </source>
</evidence>
<dbReference type="FunFam" id="3.40.50.300:FF:001077">
    <property type="entry name" value="Uncharacterized protein, isoform A"/>
    <property type="match status" value="1"/>
</dbReference>
<dbReference type="PANTHER" id="PTHR48041">
    <property type="entry name" value="ABC TRANSPORTER G FAMILY MEMBER 28"/>
    <property type="match status" value="1"/>
</dbReference>
<dbReference type="InterPro" id="IPR036869">
    <property type="entry name" value="J_dom_sf"/>
</dbReference>
<evidence type="ECO:0000259" key="17">
    <source>
        <dbReference type="PROSITE" id="PS50893"/>
    </source>
</evidence>
<feature type="domain" description="J" evidence="16">
    <location>
        <begin position="645"/>
        <end position="709"/>
    </location>
</feature>
<evidence type="ECO:0000256" key="8">
    <source>
        <dbReference type="ARBA" id="ARBA00022741"/>
    </source>
</evidence>
<keyword evidence="7 15" id="KW-0812">Transmembrane</keyword>
<dbReference type="Pfam" id="PF01061">
    <property type="entry name" value="ABC2_membrane"/>
    <property type="match status" value="1"/>
</dbReference>
<evidence type="ECO:0000259" key="18">
    <source>
        <dbReference type="PROSITE" id="PS51352"/>
    </source>
</evidence>
<feature type="transmembrane region" description="Helical" evidence="15">
    <location>
        <begin position="628"/>
        <end position="647"/>
    </location>
</feature>
<dbReference type="SUPFAM" id="SSF46565">
    <property type="entry name" value="Chaperone J-domain"/>
    <property type="match status" value="1"/>
</dbReference>
<dbReference type="Pfam" id="PF00085">
    <property type="entry name" value="Thioredoxin"/>
    <property type="match status" value="2"/>
</dbReference>
<keyword evidence="6" id="KW-0813">Transport</keyword>
<comment type="subcellular location">
    <subcellularLocation>
        <location evidence="2">Endoplasmic reticulum membrane</location>
        <topology evidence="2">Single-pass type IV membrane protein</topology>
    </subcellularLocation>
    <subcellularLocation>
        <location evidence="1">Membrane</location>
        <topology evidence="1">Multi-pass membrane protein</topology>
    </subcellularLocation>
</comment>
<dbReference type="PROSITE" id="PS50076">
    <property type="entry name" value="DNAJ_2"/>
    <property type="match status" value="1"/>
</dbReference>
<dbReference type="Gene3D" id="1.10.287.110">
    <property type="entry name" value="DnaJ domain"/>
    <property type="match status" value="1"/>
</dbReference>
<evidence type="ECO:0000259" key="16">
    <source>
        <dbReference type="PROSITE" id="PS50076"/>
    </source>
</evidence>
<dbReference type="GO" id="GO:0005886">
    <property type="term" value="C:plasma membrane"/>
    <property type="evidence" value="ECO:0007669"/>
    <property type="project" value="TreeGrafter"/>
</dbReference>
<feature type="transmembrane region" description="Helical" evidence="15">
    <location>
        <begin position="446"/>
        <end position="470"/>
    </location>
</feature>
<dbReference type="InterPro" id="IPR043926">
    <property type="entry name" value="ABCG_dom"/>
</dbReference>
<dbReference type="InterPro" id="IPR003439">
    <property type="entry name" value="ABC_transporter-like_ATP-bd"/>
</dbReference>
<keyword evidence="8" id="KW-0547">Nucleotide-binding</keyword>
<dbReference type="InterPro" id="IPR018253">
    <property type="entry name" value="DnaJ_domain_CS"/>
</dbReference>
<evidence type="ECO:0000256" key="14">
    <source>
        <dbReference type="ARBA" id="ARBA00035043"/>
    </source>
</evidence>
<evidence type="ECO:0000256" key="10">
    <source>
        <dbReference type="ARBA" id="ARBA00022989"/>
    </source>
</evidence>
<dbReference type="InterPro" id="IPR050352">
    <property type="entry name" value="ABCG_transporters"/>
</dbReference>
<dbReference type="SUPFAM" id="SSF52833">
    <property type="entry name" value="Thioredoxin-like"/>
    <property type="match status" value="4"/>
</dbReference>
<evidence type="ECO:0000256" key="9">
    <source>
        <dbReference type="ARBA" id="ARBA00022840"/>
    </source>
</evidence>
<evidence type="ECO:0000256" key="13">
    <source>
        <dbReference type="ARBA" id="ARBA00035002"/>
    </source>
</evidence>